<dbReference type="EMBL" id="CP021170">
    <property type="protein sequence ID" value="ARR10708.1"/>
    <property type="molecule type" value="Genomic_DNA"/>
</dbReference>
<dbReference type="KEGG" id="pbv:AR543_p0100"/>
<accession>A0A1X9T442</accession>
<dbReference type="AlphaFoldDB" id="A0A1X9T442"/>
<keyword evidence="1" id="KW-0614">Plasmid</keyword>
<protein>
    <submittedName>
        <fullName evidence="1">Uncharacterized protein</fullName>
    </submittedName>
</protein>
<evidence type="ECO:0000313" key="1">
    <source>
        <dbReference type="EMBL" id="ARR10708.1"/>
    </source>
</evidence>
<dbReference type="RefSeq" id="WP_087071411.1">
    <property type="nucleotide sequence ID" value="NZ_CP021170.1"/>
</dbReference>
<dbReference type="Proteomes" id="UP000078148">
    <property type="component" value="Plasmid unnamed1"/>
</dbReference>
<evidence type="ECO:0000313" key="2">
    <source>
        <dbReference type="Proteomes" id="UP000078148"/>
    </source>
</evidence>
<sequence>MMFQPDEINKMSAILQYCSSDQHSLIRSMDHLIQTEENDQRSDVLNTLKKALLLSWGDNQKNKEMLAALPVLTKITHRKSREITPGASLTKKCTFSGTGHYDFFLIENTFDHKRRLFARKTDMNRRIVAERLQSVPVCFGEYAAYLCEYSLDSEKEYLTVMTMLENQWAIFT</sequence>
<name>A0A1X9T442_9BACL</name>
<gene>
    <name evidence="1" type="ORF">AR543_p0100</name>
</gene>
<proteinExistence type="predicted"/>
<geneLocation type="plasmid" evidence="1 2">
    <name>unnamed1</name>
</geneLocation>
<reference evidence="1 2" key="1">
    <citation type="journal article" date="2016" name="Int. J. Syst. Evol. Microbiol.">
        <title>Paenibacillus damxungensis sp. nov., isolated from raw yak (Bos grunniens) milk.</title>
        <authorList>
            <person name="Wu Z."/>
            <person name="Gao C."/>
            <person name="Han J."/>
            <person name="Liu Z."/>
        </authorList>
    </citation>
    <scope>NUCLEOTIDE SEQUENCE [LARGE SCALE GENOMIC DNA]</scope>
    <source>
        <strain evidence="1 2">BD3526</strain>
        <plasmid evidence="1 2">unnamed1</plasmid>
    </source>
</reference>
<keyword evidence="2" id="KW-1185">Reference proteome</keyword>
<organism evidence="1 2">
    <name type="scientific">Paenibacillus bovis</name>
    <dbReference type="NCBI Taxonomy" id="1616788"/>
    <lineage>
        <taxon>Bacteria</taxon>
        <taxon>Bacillati</taxon>
        <taxon>Bacillota</taxon>
        <taxon>Bacilli</taxon>
        <taxon>Bacillales</taxon>
        <taxon>Paenibacillaceae</taxon>
        <taxon>Paenibacillus</taxon>
    </lineage>
</organism>